<dbReference type="RefSeq" id="WP_189325935.1">
    <property type="nucleotide sequence ID" value="NZ_BMPQ01000026.1"/>
</dbReference>
<evidence type="ECO:0000313" key="3">
    <source>
        <dbReference type="Proteomes" id="UP000637788"/>
    </source>
</evidence>
<sequence>MLWRDERVRFGAGIVGVVIVLMTAGVVLVFGLGTLKWLVRDSAPTLMGWPGGPWAVGGGFGLVTVFGCLGGALLAPGFSVPGVAGARRGFRIAGAGLCWGAAYCSGMYMLSAFIPGKRCGSGPSCEYIPGTGSAFLSYAITSGVVGWLVHRWRAARAEERRLRERERMRKLRKKGKGKSRAAARRG</sequence>
<comment type="caution">
    <text evidence="2">The sequence shown here is derived from an EMBL/GenBank/DDBJ whole genome shotgun (WGS) entry which is preliminary data.</text>
</comment>
<dbReference type="AlphaFoldDB" id="A0A917VN45"/>
<reference evidence="2" key="1">
    <citation type="journal article" date="2014" name="Int. J. Syst. Evol. Microbiol.">
        <title>Complete genome sequence of Corynebacterium casei LMG S-19264T (=DSM 44701T), isolated from a smear-ripened cheese.</title>
        <authorList>
            <consortium name="US DOE Joint Genome Institute (JGI-PGF)"/>
            <person name="Walter F."/>
            <person name="Albersmeier A."/>
            <person name="Kalinowski J."/>
            <person name="Ruckert C."/>
        </authorList>
    </citation>
    <scope>NUCLEOTIDE SEQUENCE</scope>
    <source>
        <strain evidence="2">JCM 3035</strain>
    </source>
</reference>
<keyword evidence="1" id="KW-1133">Transmembrane helix</keyword>
<feature type="transmembrane region" description="Helical" evidence="1">
    <location>
        <begin position="92"/>
        <end position="114"/>
    </location>
</feature>
<feature type="transmembrane region" description="Helical" evidence="1">
    <location>
        <begin position="54"/>
        <end position="80"/>
    </location>
</feature>
<gene>
    <name evidence="2" type="ORF">GCM10010094_71990</name>
</gene>
<organism evidence="2 3">
    <name type="scientific">Streptomyces flaveus</name>
    <dbReference type="NCBI Taxonomy" id="66370"/>
    <lineage>
        <taxon>Bacteria</taxon>
        <taxon>Bacillati</taxon>
        <taxon>Actinomycetota</taxon>
        <taxon>Actinomycetes</taxon>
        <taxon>Kitasatosporales</taxon>
        <taxon>Streptomycetaceae</taxon>
        <taxon>Streptomyces</taxon>
        <taxon>Streptomyces aurantiacus group</taxon>
    </lineage>
</organism>
<keyword evidence="3" id="KW-1185">Reference proteome</keyword>
<keyword evidence="1" id="KW-0472">Membrane</keyword>
<accession>A0A917VN45</accession>
<dbReference type="EMBL" id="BMPQ01000026">
    <property type="protein sequence ID" value="GGL00910.1"/>
    <property type="molecule type" value="Genomic_DNA"/>
</dbReference>
<proteinExistence type="predicted"/>
<keyword evidence="1" id="KW-0812">Transmembrane</keyword>
<evidence type="ECO:0000313" key="2">
    <source>
        <dbReference type="EMBL" id="GGL00910.1"/>
    </source>
</evidence>
<feature type="transmembrane region" description="Helical" evidence="1">
    <location>
        <begin position="12"/>
        <end position="34"/>
    </location>
</feature>
<evidence type="ECO:0000256" key="1">
    <source>
        <dbReference type="SAM" id="Phobius"/>
    </source>
</evidence>
<dbReference type="Proteomes" id="UP000637788">
    <property type="component" value="Unassembled WGS sequence"/>
</dbReference>
<reference evidence="2" key="2">
    <citation type="submission" date="2020-09" db="EMBL/GenBank/DDBJ databases">
        <authorList>
            <person name="Sun Q."/>
            <person name="Ohkuma M."/>
        </authorList>
    </citation>
    <scope>NUCLEOTIDE SEQUENCE</scope>
    <source>
        <strain evidence="2">JCM 3035</strain>
    </source>
</reference>
<feature type="transmembrane region" description="Helical" evidence="1">
    <location>
        <begin position="134"/>
        <end position="152"/>
    </location>
</feature>
<name>A0A917VN45_9ACTN</name>
<protein>
    <submittedName>
        <fullName evidence="2">Uncharacterized protein</fullName>
    </submittedName>
</protein>